<evidence type="ECO:0000313" key="4">
    <source>
        <dbReference type="Proteomes" id="UP001430701"/>
    </source>
</evidence>
<name>Z9JH99_9GAMM</name>
<keyword evidence="4" id="KW-1185">Reference proteome</keyword>
<dbReference type="AlphaFoldDB" id="Z9JH99"/>
<reference evidence="2" key="2">
    <citation type="submission" date="2021-11" db="EMBL/GenBank/DDBJ databases">
        <title>Genome sequence of Xylella taiwanensis PLS432.</title>
        <authorList>
            <person name="Weng L.-W."/>
            <person name="Su C.-C."/>
            <person name="Tsai C.-W."/>
            <person name="Kuo C.-H."/>
        </authorList>
    </citation>
    <scope>NUCLEOTIDE SEQUENCE</scope>
    <source>
        <strain evidence="2">PLS432</strain>
    </source>
</reference>
<dbReference type="GO" id="GO:0009307">
    <property type="term" value="P:DNA restriction-modification system"/>
    <property type="evidence" value="ECO:0007669"/>
    <property type="project" value="InterPro"/>
</dbReference>
<organism evidence="1 3">
    <name type="scientific">Xylella taiwanensis</name>
    <dbReference type="NCBI Taxonomy" id="1444770"/>
    <lineage>
        <taxon>Bacteria</taxon>
        <taxon>Pseudomonadati</taxon>
        <taxon>Pseudomonadota</taxon>
        <taxon>Gammaproteobacteria</taxon>
        <taxon>Lysobacterales</taxon>
        <taxon>Lysobacteraceae</taxon>
        <taxon>Xylella</taxon>
    </lineage>
</organism>
<dbReference type="PATRIC" id="fig|1444770.3.peg.2105"/>
<dbReference type="RefSeq" id="WP_051482342.1">
    <property type="nucleotide sequence ID" value="NZ_CP053627.1"/>
</dbReference>
<evidence type="ECO:0000313" key="3">
    <source>
        <dbReference type="Proteomes" id="UP000020406"/>
    </source>
</evidence>
<reference evidence="1 3" key="1">
    <citation type="journal article" date="2014" name="Genome Announc.">
        <title>Draft Genome Sequence of Xylella fastidiosa Pear Leaf Scorch Strain in Taiwan.</title>
        <authorList>
            <person name="Su C.C."/>
            <person name="Deng W.L."/>
            <person name="Jan F.J."/>
            <person name="Chang C.J."/>
            <person name="Huang H."/>
            <person name="Chen J."/>
        </authorList>
    </citation>
    <scope>NUCLEOTIDE SEQUENCE [LARGE SCALE GENOMIC DNA]</scope>
    <source>
        <strain evidence="1 3">PLS229</strain>
    </source>
</reference>
<dbReference type="Proteomes" id="UP000020406">
    <property type="component" value="Unassembled WGS sequence"/>
</dbReference>
<dbReference type="GeneID" id="68902011"/>
<comment type="caution">
    <text evidence="1">The sequence shown here is derived from an EMBL/GenBank/DDBJ whole genome shotgun (WGS) entry which is preliminary data.</text>
</comment>
<dbReference type="SUPFAM" id="SSF52980">
    <property type="entry name" value="Restriction endonuclease-like"/>
    <property type="match status" value="1"/>
</dbReference>
<dbReference type="EMBL" id="JAJPPU010000004">
    <property type="protein sequence ID" value="MCD8474077.1"/>
    <property type="molecule type" value="Genomic_DNA"/>
</dbReference>
<evidence type="ECO:0000313" key="2">
    <source>
        <dbReference type="EMBL" id="MCD8474077.1"/>
    </source>
</evidence>
<proteinExistence type="predicted"/>
<sequence length="105" mass="12200">MIEHFIDGHKINDVKSRVAFNLEWYSQDQTFERDLYAMRAFHECGLISLGAMVTRSETLNAVLEVVPRLTRTGEPDLFKTVKQAGQPKTVHNKYAASRMWMEKRL</sequence>
<gene>
    <name evidence="1" type="ORF">AF72_08895</name>
    <name evidence="2" type="ORF">LPH55_11575</name>
</gene>
<accession>Z9JH99</accession>
<dbReference type="InterPro" id="IPR015278">
    <property type="entry name" value="BglII-like"/>
</dbReference>
<protein>
    <submittedName>
        <fullName evidence="1">Uncharacterized protein</fullName>
    </submittedName>
</protein>
<dbReference type="EMBL" id="JDSQ01000014">
    <property type="protein sequence ID" value="EWS77790.1"/>
    <property type="molecule type" value="Genomic_DNA"/>
</dbReference>
<dbReference type="GO" id="GO:0009036">
    <property type="term" value="F:type II site-specific deoxyribonuclease activity"/>
    <property type="evidence" value="ECO:0007669"/>
    <property type="project" value="InterPro"/>
</dbReference>
<dbReference type="InterPro" id="IPR011335">
    <property type="entry name" value="Restrct_endonuc-II-like"/>
</dbReference>
<dbReference type="Proteomes" id="UP001430701">
    <property type="component" value="Unassembled WGS sequence"/>
</dbReference>
<dbReference type="Pfam" id="PF09195">
    <property type="entry name" value="Endonuc-BglII"/>
    <property type="match status" value="1"/>
</dbReference>
<evidence type="ECO:0000313" key="1">
    <source>
        <dbReference type="EMBL" id="EWS77790.1"/>
    </source>
</evidence>